<proteinExistence type="predicted"/>
<evidence type="ECO:0000313" key="1">
    <source>
        <dbReference type="EMBL" id="HJF65689.1"/>
    </source>
</evidence>
<reference evidence="1" key="2">
    <citation type="submission" date="2021-09" db="EMBL/GenBank/DDBJ databases">
        <authorList>
            <person name="Gilroy R."/>
        </authorList>
    </citation>
    <scope>NUCLEOTIDE SEQUENCE</scope>
    <source>
        <strain evidence="1">ChiGjej6B6-11269</strain>
    </source>
</reference>
<organism evidence="1 2">
    <name type="scientific">Slackia equolifaciens</name>
    <dbReference type="NCBI Taxonomy" id="498718"/>
    <lineage>
        <taxon>Bacteria</taxon>
        <taxon>Bacillati</taxon>
        <taxon>Actinomycetota</taxon>
        <taxon>Coriobacteriia</taxon>
        <taxon>Eggerthellales</taxon>
        <taxon>Eggerthellaceae</taxon>
        <taxon>Slackia</taxon>
    </lineage>
</organism>
<dbReference type="EMBL" id="DYWI01000116">
    <property type="protein sequence ID" value="HJF65689.1"/>
    <property type="molecule type" value="Genomic_DNA"/>
</dbReference>
<sequence length="65" mass="7240">MLAKADLVRIALRYDTSMSRAMLRACGVFAREPWPKEPVKVSVDRYDGMRACFANFGSPMDGRAG</sequence>
<evidence type="ECO:0000313" key="2">
    <source>
        <dbReference type="Proteomes" id="UP000786989"/>
    </source>
</evidence>
<gene>
    <name evidence="1" type="ORF">K8U77_06200</name>
</gene>
<name>A0A9D2UWM6_9ACTN</name>
<protein>
    <submittedName>
        <fullName evidence="1">Uncharacterized protein</fullName>
    </submittedName>
</protein>
<comment type="caution">
    <text evidence="1">The sequence shown here is derived from an EMBL/GenBank/DDBJ whole genome shotgun (WGS) entry which is preliminary data.</text>
</comment>
<dbReference type="Proteomes" id="UP000786989">
    <property type="component" value="Unassembled WGS sequence"/>
</dbReference>
<reference evidence="1" key="1">
    <citation type="journal article" date="2021" name="PeerJ">
        <title>Extensive microbial diversity within the chicken gut microbiome revealed by metagenomics and culture.</title>
        <authorList>
            <person name="Gilroy R."/>
            <person name="Ravi A."/>
            <person name="Getino M."/>
            <person name="Pursley I."/>
            <person name="Horton D.L."/>
            <person name="Alikhan N.F."/>
            <person name="Baker D."/>
            <person name="Gharbi K."/>
            <person name="Hall N."/>
            <person name="Watson M."/>
            <person name="Adriaenssens E.M."/>
            <person name="Foster-Nyarko E."/>
            <person name="Jarju S."/>
            <person name="Secka A."/>
            <person name="Antonio M."/>
            <person name="Oren A."/>
            <person name="Chaudhuri R.R."/>
            <person name="La Ragione R."/>
            <person name="Hildebrand F."/>
            <person name="Pallen M.J."/>
        </authorList>
    </citation>
    <scope>NUCLEOTIDE SEQUENCE</scope>
    <source>
        <strain evidence="1">ChiGjej6B6-11269</strain>
    </source>
</reference>
<accession>A0A9D2UWM6</accession>
<dbReference type="AlphaFoldDB" id="A0A9D2UWM6"/>